<evidence type="ECO:0000313" key="3">
    <source>
        <dbReference type="EMBL" id="KAL0295603.1"/>
    </source>
</evidence>
<reference evidence="3" key="2">
    <citation type="journal article" date="2024" name="Plant">
        <title>Genomic evolution and insights into agronomic trait innovations of Sesamum species.</title>
        <authorList>
            <person name="Miao H."/>
            <person name="Wang L."/>
            <person name="Qu L."/>
            <person name="Liu H."/>
            <person name="Sun Y."/>
            <person name="Le M."/>
            <person name="Wang Q."/>
            <person name="Wei S."/>
            <person name="Zheng Y."/>
            <person name="Lin W."/>
            <person name="Duan Y."/>
            <person name="Cao H."/>
            <person name="Xiong S."/>
            <person name="Wang X."/>
            <person name="Wei L."/>
            <person name="Li C."/>
            <person name="Ma Q."/>
            <person name="Ju M."/>
            <person name="Zhao R."/>
            <person name="Li G."/>
            <person name="Mu C."/>
            <person name="Tian Q."/>
            <person name="Mei H."/>
            <person name="Zhang T."/>
            <person name="Gao T."/>
            <person name="Zhang H."/>
        </authorList>
    </citation>
    <scope>NUCLEOTIDE SEQUENCE</scope>
    <source>
        <strain evidence="3">KEN8</strain>
    </source>
</reference>
<dbReference type="PANTHER" id="PTHR33116">
    <property type="entry name" value="REVERSE TRANSCRIPTASE ZINC-BINDING DOMAIN-CONTAINING PROTEIN-RELATED-RELATED"/>
    <property type="match status" value="1"/>
</dbReference>
<proteinExistence type="predicted"/>
<dbReference type="SUPFAM" id="SSF56219">
    <property type="entry name" value="DNase I-like"/>
    <property type="match status" value="1"/>
</dbReference>
<dbReference type="AlphaFoldDB" id="A0AAW2JMX3"/>
<dbReference type="SUPFAM" id="SSF56672">
    <property type="entry name" value="DNA/RNA polymerases"/>
    <property type="match status" value="1"/>
</dbReference>
<dbReference type="InterPro" id="IPR000477">
    <property type="entry name" value="RT_dom"/>
</dbReference>
<accession>A0AAW2JMX3</accession>
<dbReference type="InterPro" id="IPR036691">
    <property type="entry name" value="Endo/exonu/phosph_ase_sf"/>
</dbReference>
<dbReference type="InterPro" id="IPR043502">
    <property type="entry name" value="DNA/RNA_pol_sf"/>
</dbReference>
<dbReference type="EMBL" id="JACGWM010000990">
    <property type="protein sequence ID" value="KAL0295603.1"/>
    <property type="molecule type" value="Genomic_DNA"/>
</dbReference>
<dbReference type="PANTHER" id="PTHR33116:SF84">
    <property type="entry name" value="RNA-DIRECTED DNA POLYMERASE"/>
    <property type="match status" value="1"/>
</dbReference>
<dbReference type="Pfam" id="PF00078">
    <property type="entry name" value="RVT_1"/>
    <property type="match status" value="1"/>
</dbReference>
<comment type="caution">
    <text evidence="3">The sequence shown here is derived from an EMBL/GenBank/DDBJ whole genome shotgun (WGS) entry which is preliminary data.</text>
</comment>
<organism evidence="3">
    <name type="scientific">Sesamum calycinum</name>
    <dbReference type="NCBI Taxonomy" id="2727403"/>
    <lineage>
        <taxon>Eukaryota</taxon>
        <taxon>Viridiplantae</taxon>
        <taxon>Streptophyta</taxon>
        <taxon>Embryophyta</taxon>
        <taxon>Tracheophyta</taxon>
        <taxon>Spermatophyta</taxon>
        <taxon>Magnoliopsida</taxon>
        <taxon>eudicotyledons</taxon>
        <taxon>Gunneridae</taxon>
        <taxon>Pentapetalae</taxon>
        <taxon>asterids</taxon>
        <taxon>lamiids</taxon>
        <taxon>Lamiales</taxon>
        <taxon>Pedaliaceae</taxon>
        <taxon>Sesamum</taxon>
    </lineage>
</organism>
<sequence length="1247" mass="140782">MWKLLTFLMGTREARSWKSMGDLAHNRARILKNRGFGDLAKDGRDNGTPGQNPASSPTLVAAPTPTVHEEHPEHPAIYVGTVKLQTSKVDNIAGAFLQSSRKTLHFVPPTKQNGEIIIRPTKEVVDNGSKKWQTTAVGYCLGRRPYFPQLEAFARANWKGLQQVSATSSGFFFFRFTTRFAMEDVIEGGPWLFQGQPIVLQFWEQGMSLRRQKHTQIPVWIRLRHLPMEYWTEEGLSTVASGIGTPLYTDGITKNCSRLDYARVCVMLDFSSALPKHLVVISPTLRNGKEDPKRVEVEYEWLPQRCSHCCSLGHVATSCPENTKKISNPPITIFVKKQSATVNPVQPAMESAGTEATTVCKNSAPVLGKGKELILYNSYGALAIDGDDSDFNAVMDDSEVYGRAADTSVSMTEFRNCIRDSGLVQLPFTGCPFTWHNCSEGPRSLWKRLDRMLANTNWMDAWPNSSYISALPAPRIILLLFLLQKRLKGNLTDNVRQAKNFLDKAQVLFTTYKEDIFLELVKSCRRVYSVAVKLEIITVQQDVNQEFISYFQNLFGGPSLHRSIDLEFLRPELKHTITTAEASLLVTPVTLSEVKNAFFDIDAESAPGPDGYTSAFYRNAWPVIGQTLFQAVDEFFRTGKMLKQINTTLISLIPKVSLPRYVSDYRPIACCNVLYKSITKIIVKRLQQVLPLLIDYSQNAFVPGRSITDNILLAQELLAASFSVSLNGSIHGFFKGGRGLRQGDPMSPYLFVLVMEIWNLLLKFRIKEAADFQYHWKCKDIGLINLCFADDVLLFCKAHLPSIIVISDTLNEFAALSGLKVNPAKSQIIFSRAVQQERQQILDYLGFQEGSLPVKYLGIPLTSSRLTIADCRPLIDKVDTRLAGWNNQILSYAGRLQLIKSVLSTLHTYWTSAFILPKGVLKTLEKKMRQFLWQGSAGRGNAKVAWEVISKPKEEGGLGIRRLTATNQALMLKQLWRILQNDGTSIWVDWIQRYRLRHSTIWTFNGSLARTRSTLLIFPQGPEAIGLPLSSPLSSVIRRHQWCWPASTDTEFIGLTSQLPPLHSSAADSISWRSSSGKFTVSAAVSLLQPTTPRVLWYVLLQGTFKIPRHGFILWMAILEKLSTMDKPWVPRAENGCVLCGGLFDETHDHLFFKCSYSKRCLSILRRKIRFQWPFLEWQTGLIWASKRWRGTHLINAAFRATLAALVYHLWAERNNRKFAATSASAEYITSRVLDDIRMRIWPLIAP</sequence>
<dbReference type="Pfam" id="PF13966">
    <property type="entry name" value="zf-RVT"/>
    <property type="match status" value="1"/>
</dbReference>
<feature type="region of interest" description="Disordered" evidence="1">
    <location>
        <begin position="36"/>
        <end position="70"/>
    </location>
</feature>
<feature type="domain" description="Reverse transcriptase" evidence="2">
    <location>
        <begin position="634"/>
        <end position="849"/>
    </location>
</feature>
<name>A0AAW2JMX3_9LAMI</name>
<dbReference type="PROSITE" id="PS50878">
    <property type="entry name" value="RT_POL"/>
    <property type="match status" value="1"/>
</dbReference>
<protein>
    <submittedName>
        <fullName evidence="3">Ribonuclease H protein</fullName>
    </submittedName>
</protein>
<feature type="compositionally biased region" description="Polar residues" evidence="1">
    <location>
        <begin position="48"/>
        <end position="58"/>
    </location>
</feature>
<reference evidence="3" key="1">
    <citation type="submission" date="2020-06" db="EMBL/GenBank/DDBJ databases">
        <authorList>
            <person name="Li T."/>
            <person name="Hu X."/>
            <person name="Zhang T."/>
            <person name="Song X."/>
            <person name="Zhang H."/>
            <person name="Dai N."/>
            <person name="Sheng W."/>
            <person name="Hou X."/>
            <person name="Wei L."/>
        </authorList>
    </citation>
    <scope>NUCLEOTIDE SEQUENCE</scope>
    <source>
        <strain evidence="3">KEN8</strain>
        <tissue evidence="3">Leaf</tissue>
    </source>
</reference>
<dbReference type="InterPro" id="IPR026960">
    <property type="entry name" value="RVT-Znf"/>
</dbReference>
<evidence type="ECO:0000259" key="2">
    <source>
        <dbReference type="PROSITE" id="PS50878"/>
    </source>
</evidence>
<gene>
    <name evidence="3" type="ORF">Scaly_3097500</name>
</gene>
<evidence type="ECO:0000256" key="1">
    <source>
        <dbReference type="SAM" id="MobiDB-lite"/>
    </source>
</evidence>
<dbReference type="Pfam" id="PF14111">
    <property type="entry name" value="DUF4283"/>
    <property type="match status" value="1"/>
</dbReference>
<dbReference type="Gene3D" id="3.60.10.10">
    <property type="entry name" value="Endonuclease/exonuclease/phosphatase"/>
    <property type="match status" value="1"/>
</dbReference>
<dbReference type="CDD" id="cd01650">
    <property type="entry name" value="RT_nLTR_like"/>
    <property type="match status" value="1"/>
</dbReference>
<dbReference type="InterPro" id="IPR025558">
    <property type="entry name" value="DUF4283"/>
</dbReference>